<dbReference type="RefSeq" id="WP_202654524.1">
    <property type="nucleotide sequence ID" value="NZ_JAESWB010000181.1"/>
</dbReference>
<dbReference type="InterPro" id="IPR036388">
    <property type="entry name" value="WH-like_DNA-bd_sf"/>
</dbReference>
<dbReference type="Proteomes" id="UP000623967">
    <property type="component" value="Unassembled WGS sequence"/>
</dbReference>
<dbReference type="InterPro" id="IPR000524">
    <property type="entry name" value="Tscrpt_reg_HTH_GntR"/>
</dbReference>
<name>A0ABS1TQ12_9BACI</name>
<dbReference type="PROSITE" id="PS50949">
    <property type="entry name" value="HTH_GNTR"/>
    <property type="match status" value="1"/>
</dbReference>
<dbReference type="Pfam" id="PF00392">
    <property type="entry name" value="GntR"/>
    <property type="match status" value="1"/>
</dbReference>
<proteinExistence type="predicted"/>
<accession>A0ABS1TQ12</accession>
<sequence length="239" mass="27549">METKSLDKNDVVPLYVQLHRIIKELILKGEYKEGDLLPSETTMMNTFNTTRGTVRKAISELVKEGLVYQNQGKGTFVCIRQVKYSIWNFSGFTDYLKTKNETPVSKVLAQENVTIDGKDYFKLVRARGVKKDGQVLFLTIDTSLLPISLFPSIEKYNFATDSLYRIMREEYNIYPRHSEITLSPVMIDDRTREILRVKSENSILMKAEGKVLNEENTEIEKVSVIYGDNIEIKIMTNIN</sequence>
<dbReference type="Pfam" id="PF07702">
    <property type="entry name" value="UTRA"/>
    <property type="match status" value="1"/>
</dbReference>
<keyword evidence="2" id="KW-0238">DNA-binding</keyword>
<dbReference type="SUPFAM" id="SSF46785">
    <property type="entry name" value="Winged helix' DNA-binding domain"/>
    <property type="match status" value="1"/>
</dbReference>
<dbReference type="SMART" id="SM00345">
    <property type="entry name" value="HTH_GNTR"/>
    <property type="match status" value="1"/>
</dbReference>
<evidence type="ECO:0000256" key="3">
    <source>
        <dbReference type="ARBA" id="ARBA00023163"/>
    </source>
</evidence>
<keyword evidence="6" id="KW-1185">Reference proteome</keyword>
<dbReference type="Gene3D" id="3.40.1410.10">
    <property type="entry name" value="Chorismate lyase-like"/>
    <property type="match status" value="1"/>
</dbReference>
<reference evidence="5 6" key="1">
    <citation type="submission" date="2021-01" db="EMBL/GenBank/DDBJ databases">
        <title>Genome public.</title>
        <authorList>
            <person name="Liu C."/>
            <person name="Sun Q."/>
        </authorList>
    </citation>
    <scope>NUCLEOTIDE SEQUENCE [LARGE SCALE GENOMIC DNA]</scope>
    <source>
        <strain evidence="5 6">YIM B02564</strain>
    </source>
</reference>
<dbReference type="EMBL" id="JAESWB010000181">
    <property type="protein sequence ID" value="MBL4953268.1"/>
    <property type="molecule type" value="Genomic_DNA"/>
</dbReference>
<dbReference type="Gene3D" id="1.10.10.10">
    <property type="entry name" value="Winged helix-like DNA-binding domain superfamily/Winged helix DNA-binding domain"/>
    <property type="match status" value="1"/>
</dbReference>
<evidence type="ECO:0000259" key="4">
    <source>
        <dbReference type="PROSITE" id="PS50949"/>
    </source>
</evidence>
<dbReference type="SUPFAM" id="SSF64288">
    <property type="entry name" value="Chorismate lyase-like"/>
    <property type="match status" value="1"/>
</dbReference>
<dbReference type="InterPro" id="IPR050679">
    <property type="entry name" value="Bact_HTH_transcr_reg"/>
</dbReference>
<dbReference type="PRINTS" id="PR00035">
    <property type="entry name" value="HTHGNTR"/>
</dbReference>
<protein>
    <submittedName>
        <fullName evidence="5">GntR family transcriptional regulator</fullName>
    </submittedName>
</protein>
<feature type="domain" description="HTH gntR-type" evidence="4">
    <location>
        <begin position="12"/>
        <end position="80"/>
    </location>
</feature>
<dbReference type="InterPro" id="IPR011663">
    <property type="entry name" value="UTRA"/>
</dbReference>
<dbReference type="InterPro" id="IPR036390">
    <property type="entry name" value="WH_DNA-bd_sf"/>
</dbReference>
<evidence type="ECO:0000256" key="2">
    <source>
        <dbReference type="ARBA" id="ARBA00023125"/>
    </source>
</evidence>
<keyword evidence="1" id="KW-0805">Transcription regulation</keyword>
<keyword evidence="3" id="KW-0804">Transcription</keyword>
<organism evidence="5 6">
    <name type="scientific">Neobacillus paridis</name>
    <dbReference type="NCBI Taxonomy" id="2803862"/>
    <lineage>
        <taxon>Bacteria</taxon>
        <taxon>Bacillati</taxon>
        <taxon>Bacillota</taxon>
        <taxon>Bacilli</taxon>
        <taxon>Bacillales</taxon>
        <taxon>Bacillaceae</taxon>
        <taxon>Neobacillus</taxon>
    </lineage>
</organism>
<comment type="caution">
    <text evidence="5">The sequence shown here is derived from an EMBL/GenBank/DDBJ whole genome shotgun (WGS) entry which is preliminary data.</text>
</comment>
<dbReference type="InterPro" id="IPR028978">
    <property type="entry name" value="Chorismate_lyase_/UTRA_dom_sf"/>
</dbReference>
<evidence type="ECO:0000256" key="1">
    <source>
        <dbReference type="ARBA" id="ARBA00023015"/>
    </source>
</evidence>
<dbReference type="PANTHER" id="PTHR44846:SF1">
    <property type="entry name" value="MANNOSYL-D-GLYCERATE TRANSPORT_METABOLISM SYSTEM REPRESSOR MNGR-RELATED"/>
    <property type="match status" value="1"/>
</dbReference>
<gene>
    <name evidence="5" type="ORF">JK635_13715</name>
</gene>
<dbReference type="CDD" id="cd07377">
    <property type="entry name" value="WHTH_GntR"/>
    <property type="match status" value="1"/>
</dbReference>
<evidence type="ECO:0000313" key="5">
    <source>
        <dbReference type="EMBL" id="MBL4953268.1"/>
    </source>
</evidence>
<dbReference type="PANTHER" id="PTHR44846">
    <property type="entry name" value="MANNOSYL-D-GLYCERATE TRANSPORT/METABOLISM SYSTEM REPRESSOR MNGR-RELATED"/>
    <property type="match status" value="1"/>
</dbReference>
<evidence type="ECO:0000313" key="6">
    <source>
        <dbReference type="Proteomes" id="UP000623967"/>
    </source>
</evidence>